<feature type="transmembrane region" description="Helical" evidence="1">
    <location>
        <begin position="122"/>
        <end position="143"/>
    </location>
</feature>
<keyword evidence="1" id="KW-1133">Transmembrane helix</keyword>
<dbReference type="Pfam" id="PF00515">
    <property type="entry name" value="TPR_1"/>
    <property type="match status" value="1"/>
</dbReference>
<evidence type="ECO:0000256" key="1">
    <source>
        <dbReference type="SAM" id="Phobius"/>
    </source>
</evidence>
<dbReference type="InterPro" id="IPR011990">
    <property type="entry name" value="TPR-like_helical_dom_sf"/>
</dbReference>
<name>A0A381P9N6_9ZZZZ</name>
<dbReference type="SUPFAM" id="SSF48452">
    <property type="entry name" value="TPR-like"/>
    <property type="match status" value="1"/>
</dbReference>
<keyword evidence="1" id="KW-0472">Membrane</keyword>
<dbReference type="PROSITE" id="PS50005">
    <property type="entry name" value="TPR"/>
    <property type="match status" value="1"/>
</dbReference>
<feature type="transmembrane region" description="Helical" evidence="1">
    <location>
        <begin position="150"/>
        <end position="174"/>
    </location>
</feature>
<keyword evidence="1" id="KW-0812">Transmembrane</keyword>
<sequence length="241" mass="27121">MTLTTVIRANSYADSLFLEANHFYSNQYYSEAADLYDQLINQGYGHINLYYNLGNAYYQQGHLGNAIWAYEKGLELNPRDSDLKFNLTVANARIVDRVRVPEPFFLLKWYGALKQSFSPSQWLMAISSVLLGSAALSTVAKLWENRLSKILMTVSSAGLMLVILFSAVFADIYFDISDTEAGVVIAHEGRVYAAPSKSSNLLFVVHEGTKAEISSRQYPWIEIELIDGKKGWLDSNLLRPL</sequence>
<dbReference type="PROSITE" id="PS50293">
    <property type="entry name" value="TPR_REGION"/>
    <property type="match status" value="1"/>
</dbReference>
<feature type="domain" description="SH3b" evidence="2">
    <location>
        <begin position="190"/>
        <end position="238"/>
    </location>
</feature>
<protein>
    <recommendedName>
        <fullName evidence="2">SH3b domain-containing protein</fullName>
    </recommendedName>
</protein>
<dbReference type="EMBL" id="UINC01000921">
    <property type="protein sequence ID" value="SUZ63640.1"/>
    <property type="molecule type" value="Genomic_DNA"/>
</dbReference>
<evidence type="ECO:0000313" key="3">
    <source>
        <dbReference type="EMBL" id="SUZ63640.1"/>
    </source>
</evidence>
<organism evidence="3">
    <name type="scientific">marine metagenome</name>
    <dbReference type="NCBI Taxonomy" id="408172"/>
    <lineage>
        <taxon>unclassified sequences</taxon>
        <taxon>metagenomes</taxon>
        <taxon>ecological metagenomes</taxon>
    </lineage>
</organism>
<dbReference type="SMART" id="SM00028">
    <property type="entry name" value="TPR"/>
    <property type="match status" value="1"/>
</dbReference>
<reference evidence="3" key="1">
    <citation type="submission" date="2018-05" db="EMBL/GenBank/DDBJ databases">
        <authorList>
            <person name="Lanie J.A."/>
            <person name="Ng W.-L."/>
            <person name="Kazmierczak K.M."/>
            <person name="Andrzejewski T.M."/>
            <person name="Davidsen T.M."/>
            <person name="Wayne K.J."/>
            <person name="Tettelin H."/>
            <person name="Glass J.I."/>
            <person name="Rusch D."/>
            <person name="Podicherti R."/>
            <person name="Tsui H.-C.T."/>
            <person name="Winkler M.E."/>
        </authorList>
    </citation>
    <scope>NUCLEOTIDE SEQUENCE</scope>
</reference>
<evidence type="ECO:0000259" key="2">
    <source>
        <dbReference type="Pfam" id="PF08239"/>
    </source>
</evidence>
<dbReference type="Pfam" id="PF08239">
    <property type="entry name" value="SH3_3"/>
    <property type="match status" value="1"/>
</dbReference>
<dbReference type="Gene3D" id="2.30.30.40">
    <property type="entry name" value="SH3 Domains"/>
    <property type="match status" value="1"/>
</dbReference>
<accession>A0A381P9N6</accession>
<dbReference type="AlphaFoldDB" id="A0A381P9N6"/>
<dbReference type="InterPro" id="IPR003646">
    <property type="entry name" value="SH3-like_bac-type"/>
</dbReference>
<gene>
    <name evidence="3" type="ORF">METZ01_LOCUS16494</name>
</gene>
<dbReference type="InterPro" id="IPR019734">
    <property type="entry name" value="TPR_rpt"/>
</dbReference>
<dbReference type="Gene3D" id="1.25.40.10">
    <property type="entry name" value="Tetratricopeptide repeat domain"/>
    <property type="match status" value="1"/>
</dbReference>
<proteinExistence type="predicted"/>